<dbReference type="Proteomes" id="UP001056384">
    <property type="component" value="Chromosome 6"/>
</dbReference>
<feature type="compositionally biased region" description="Low complexity" evidence="8">
    <location>
        <begin position="182"/>
        <end position="194"/>
    </location>
</feature>
<evidence type="ECO:0000256" key="7">
    <source>
        <dbReference type="PROSITE-ProRule" id="PRU00042"/>
    </source>
</evidence>
<proteinExistence type="predicted"/>
<keyword evidence="5" id="KW-0862">Zinc</keyword>
<dbReference type="GO" id="GO:0006351">
    <property type="term" value="P:DNA-templated transcription"/>
    <property type="evidence" value="ECO:0007669"/>
    <property type="project" value="InterPro"/>
</dbReference>
<protein>
    <recommendedName>
        <fullName evidence="9">C2H2-type domain-containing protein</fullName>
    </recommendedName>
</protein>
<dbReference type="InterPro" id="IPR051059">
    <property type="entry name" value="VerF-like"/>
</dbReference>
<dbReference type="SMART" id="SM00355">
    <property type="entry name" value="ZnF_C2H2"/>
    <property type="match status" value="2"/>
</dbReference>
<feature type="region of interest" description="Disordered" evidence="8">
    <location>
        <begin position="1066"/>
        <end position="1090"/>
    </location>
</feature>
<organism evidence="10 11">
    <name type="scientific">Septoria linicola</name>
    <dbReference type="NCBI Taxonomy" id="215465"/>
    <lineage>
        <taxon>Eukaryota</taxon>
        <taxon>Fungi</taxon>
        <taxon>Dikarya</taxon>
        <taxon>Ascomycota</taxon>
        <taxon>Pezizomycotina</taxon>
        <taxon>Dothideomycetes</taxon>
        <taxon>Dothideomycetidae</taxon>
        <taxon>Mycosphaerellales</taxon>
        <taxon>Mycosphaerellaceae</taxon>
        <taxon>Septoria</taxon>
    </lineage>
</organism>
<gene>
    <name evidence="10" type="ORF">Slin15195_G077560</name>
</gene>
<feature type="compositionally biased region" description="Acidic residues" evidence="8">
    <location>
        <begin position="22"/>
        <end position="32"/>
    </location>
</feature>
<feature type="compositionally biased region" description="Polar residues" evidence="8">
    <location>
        <begin position="295"/>
        <end position="310"/>
    </location>
</feature>
<dbReference type="PANTHER" id="PTHR40626">
    <property type="entry name" value="MIP31509P"/>
    <property type="match status" value="1"/>
</dbReference>
<dbReference type="GO" id="GO:0008270">
    <property type="term" value="F:zinc ion binding"/>
    <property type="evidence" value="ECO:0007669"/>
    <property type="project" value="UniProtKB-KW"/>
</dbReference>
<dbReference type="PANTHER" id="PTHR40626:SF11">
    <property type="entry name" value="ZINC FINGER PROTEIN YPR022C"/>
    <property type="match status" value="1"/>
</dbReference>
<dbReference type="CDD" id="cd12148">
    <property type="entry name" value="fungal_TF_MHR"/>
    <property type="match status" value="1"/>
</dbReference>
<keyword evidence="6" id="KW-0539">Nucleus</keyword>
<dbReference type="PROSITE" id="PS50157">
    <property type="entry name" value="ZINC_FINGER_C2H2_2"/>
    <property type="match status" value="2"/>
</dbReference>
<dbReference type="AlphaFoldDB" id="A0A9Q9ELI7"/>
<keyword evidence="11" id="KW-1185">Reference proteome</keyword>
<evidence type="ECO:0000256" key="8">
    <source>
        <dbReference type="SAM" id="MobiDB-lite"/>
    </source>
</evidence>
<dbReference type="GO" id="GO:0005634">
    <property type="term" value="C:nucleus"/>
    <property type="evidence" value="ECO:0007669"/>
    <property type="project" value="UniProtKB-SubCell"/>
</dbReference>
<evidence type="ECO:0000256" key="2">
    <source>
        <dbReference type="ARBA" id="ARBA00022723"/>
    </source>
</evidence>
<evidence type="ECO:0000256" key="5">
    <source>
        <dbReference type="ARBA" id="ARBA00022833"/>
    </source>
</evidence>
<keyword evidence="3" id="KW-0677">Repeat</keyword>
<keyword evidence="2" id="KW-0479">Metal-binding</keyword>
<dbReference type="InterPro" id="IPR013087">
    <property type="entry name" value="Znf_C2H2_type"/>
</dbReference>
<evidence type="ECO:0000256" key="4">
    <source>
        <dbReference type="ARBA" id="ARBA00022771"/>
    </source>
</evidence>
<dbReference type="Pfam" id="PF04082">
    <property type="entry name" value="Fungal_trans"/>
    <property type="match status" value="1"/>
</dbReference>
<feature type="region of interest" description="Disordered" evidence="8">
    <location>
        <begin position="1"/>
        <end position="47"/>
    </location>
</feature>
<feature type="compositionally biased region" description="Pro residues" evidence="8">
    <location>
        <begin position="323"/>
        <end position="333"/>
    </location>
</feature>
<dbReference type="InterPro" id="IPR036236">
    <property type="entry name" value="Znf_C2H2_sf"/>
</dbReference>
<feature type="region of interest" description="Disordered" evidence="8">
    <location>
        <begin position="288"/>
        <end position="346"/>
    </location>
</feature>
<feature type="compositionally biased region" description="Basic residues" evidence="8">
    <location>
        <begin position="108"/>
        <end position="117"/>
    </location>
</feature>
<evidence type="ECO:0000256" key="1">
    <source>
        <dbReference type="ARBA" id="ARBA00004123"/>
    </source>
</evidence>
<dbReference type="GO" id="GO:0000978">
    <property type="term" value="F:RNA polymerase II cis-regulatory region sequence-specific DNA binding"/>
    <property type="evidence" value="ECO:0007669"/>
    <property type="project" value="InterPro"/>
</dbReference>
<dbReference type="GO" id="GO:0000981">
    <property type="term" value="F:DNA-binding transcription factor activity, RNA polymerase II-specific"/>
    <property type="evidence" value="ECO:0007669"/>
    <property type="project" value="InterPro"/>
</dbReference>
<evidence type="ECO:0000313" key="10">
    <source>
        <dbReference type="EMBL" id="USW54437.1"/>
    </source>
</evidence>
<dbReference type="InterPro" id="IPR007219">
    <property type="entry name" value="XnlR_reg_dom"/>
</dbReference>
<feature type="compositionally biased region" description="Low complexity" evidence="8">
    <location>
        <begin position="126"/>
        <end position="137"/>
    </location>
</feature>
<feature type="compositionally biased region" description="Polar residues" evidence="8">
    <location>
        <begin position="138"/>
        <end position="176"/>
    </location>
</feature>
<dbReference type="SUPFAM" id="SSF57667">
    <property type="entry name" value="beta-beta-alpha zinc fingers"/>
    <property type="match status" value="1"/>
</dbReference>
<reference evidence="10" key="1">
    <citation type="submission" date="2022-06" db="EMBL/GenBank/DDBJ databases">
        <title>Complete genome sequences of two strains of the flax pathogen Septoria linicola.</title>
        <authorList>
            <person name="Lapalu N."/>
            <person name="Simon A."/>
            <person name="Demenou B."/>
            <person name="Paumier D."/>
            <person name="Guillot M.-P."/>
            <person name="Gout L."/>
            <person name="Valade R."/>
        </authorList>
    </citation>
    <scope>NUCLEOTIDE SEQUENCE</scope>
    <source>
        <strain evidence="10">SE15195</strain>
    </source>
</reference>
<name>A0A9Q9ELI7_9PEZI</name>
<dbReference type="EMBL" id="CP099423">
    <property type="protein sequence ID" value="USW54437.1"/>
    <property type="molecule type" value="Genomic_DNA"/>
</dbReference>
<evidence type="ECO:0000256" key="3">
    <source>
        <dbReference type="ARBA" id="ARBA00022737"/>
    </source>
</evidence>
<comment type="subcellular location">
    <subcellularLocation>
        <location evidence="1">Nucleus</location>
    </subcellularLocation>
</comment>
<keyword evidence="4 7" id="KW-0863">Zinc-finger</keyword>
<evidence type="ECO:0000259" key="9">
    <source>
        <dbReference type="PROSITE" id="PS50157"/>
    </source>
</evidence>
<dbReference type="GO" id="GO:0000785">
    <property type="term" value="C:chromatin"/>
    <property type="evidence" value="ECO:0007669"/>
    <property type="project" value="TreeGrafter"/>
</dbReference>
<dbReference type="Pfam" id="PF00096">
    <property type="entry name" value="zf-C2H2"/>
    <property type="match status" value="1"/>
</dbReference>
<evidence type="ECO:0000313" key="11">
    <source>
        <dbReference type="Proteomes" id="UP001056384"/>
    </source>
</evidence>
<sequence>MSAKNVDAAPLGSRPASRKDEEEVEMEDADHEEVDKTSAKRSKKKRRVIKITDKKYECPQADCGKSYSRAEHLYRHQLNHTPKQIYHCDFPGCDRNFVRADLCARHKERHTAKGSHLQRKDAFMNSQRQQQSQQQLSNVAGSNAANDSATSGPSNNISSSPVDSAHPAQQSTTKQEPNAYRPQTAQQPQTPYTTVGGEREYPQHSQQIQQLPPVQASTVNCVNPQLAAGGSYSAFPTSFNDGATQVFPSPSSTNNRRYSMDNQYNRPSSMTSGYTQPLPMHPPPVPGQQPLGAMYTQSPYQPQGANQQGETLAPNEPASSMPSLPPFGMPPPAYSDRSSAMSPPAVGPEYATHMNTAAPIAMYPELDAFGHFTGQYSMPVFGTDGFNRSPQSGFDELLFAGLLDGSNMNVDVPSPPPDLPYHMHMAGMAMPKLEPVGTTSEQLPPITTVDDKSPEIYAMDLSMRESKVSEKRQQRLINMVNSWEDIERMPGRRIKEEILSGDITDPKHPLSVEMLKTYLTSFWIHIHQQMPIMHRPSFNADTCPDLLLLAMMCLGACCLDRTHPPDHIKLCAELSFFAAYHIRWEVFKDAEFRPTAKLWTFQTMLLLELFEKMYSTRVLHERAHVHHATTLTVMRRGSSLIGRGANDEALSDPTRTPPGPDGSINTSGQNTGDAWWNRWITNEATRRVAFAAFIIDSTHATLFGHSASMTLADLKMHLPCDEHLWAAESGAEVQRIEQSLASYGLQRVNFIDGMKKTLAGEKVRTNVFGRVVLMAGLLSFSWHMNQRDETSSALRQNTVGGPEKWRRNVTHAFDHWRRDFDEHLVKSEGEVTPAEQSVNKSTCHKDHRDNVFESRTCLHSLAHMAMHASIVDCEIFAGSGRVLGRVVLDTDRASTSKKMQEWAHTAKARHAVYHALRFLREVLLPDTEAMIMPGQKQQLAQFTYSARDDYLLNRPYIMYFACMIVWAYGYALEGPIVAPKYSLLTRDAQIWDMQQYLRQFSNVGLDDLANMSGRNNAVGLLILMRDCFEKPRWELLHESATMLGKCVEMLWPGLNDELKSFREQEEQQKQQQQQQQIAYGTGMHRTGKMA</sequence>
<feature type="domain" description="C2H2-type" evidence="9">
    <location>
        <begin position="56"/>
        <end position="85"/>
    </location>
</feature>
<evidence type="ECO:0000256" key="6">
    <source>
        <dbReference type="ARBA" id="ARBA00023242"/>
    </source>
</evidence>
<accession>A0A9Q9ELI7</accession>
<dbReference type="Gene3D" id="3.30.160.60">
    <property type="entry name" value="Classic Zinc Finger"/>
    <property type="match status" value="1"/>
</dbReference>
<feature type="region of interest" description="Disordered" evidence="8">
    <location>
        <begin position="643"/>
        <end position="669"/>
    </location>
</feature>
<feature type="domain" description="C2H2-type" evidence="9">
    <location>
        <begin position="86"/>
        <end position="115"/>
    </location>
</feature>
<feature type="region of interest" description="Disordered" evidence="8">
    <location>
        <begin position="108"/>
        <end position="212"/>
    </location>
</feature>
<feature type="compositionally biased region" description="Polar residues" evidence="8">
    <location>
        <begin position="203"/>
        <end position="212"/>
    </location>
</feature>
<dbReference type="PROSITE" id="PS00028">
    <property type="entry name" value="ZINC_FINGER_C2H2_1"/>
    <property type="match status" value="2"/>
</dbReference>